<name>A0AAD4NMF8_9PLEO</name>
<dbReference type="Pfam" id="PF00962">
    <property type="entry name" value="A_deaminase"/>
    <property type="match status" value="1"/>
</dbReference>
<dbReference type="PANTHER" id="PTHR11409">
    <property type="entry name" value="ADENOSINE DEAMINASE"/>
    <property type="match status" value="1"/>
</dbReference>
<sequence length="719" mass="82916">MTTADSPKKRKRALSPLPTRKIPLHSGETKTTEMSSKKSLTGEKKPENVKAQFRAAIDDEKAVRVYDAKRNDFVRAEEHVWEREARPNSESNRKDAEVEKWATDIIREIREYERNVTFGNIASEALPEPEDRDMGGQYLTNKDRIDRESKLFEIAKIVPKGALLHLHFNAALHPELLLVRARSMKNMYIRSIRPIANEADLALTEMVFNVLDPKTVDPDINIFSDTYPALKDAVRFKDADVKDRIWMLWSEFQDEFEKRFPGLYQQQEPETFREGRPHRTRHCGDPKQVELRPAENWLRSKMVLSQEEAYGFEQTVNGVWARFNQATRAFKGLLNYESVYKWYIGEAIDRMIVEKIMYAELRPMLLDKSIPSTDGRHAIDNFAQMQLIIDGVREKKGQLKKKGKLHEFPFGLKIIYCTPRSIPPTMMRKEMEHCIELKLKFPDLICGFDLVGAEDRPNHIGFYRKELKAFKMTCEKFELDIPFMFHAGETLLDTGGSAKPENSNLYDAVALKAKRIGHGFALMKHPKLIEEFKYKNEKELGICIELCPISNELLHLCRNVKEHPFPELLAAGIPCTVNSDNPSLFNNSMSHEFYQIMVGAPTISLYSWKQLAIWSIKYSCLSKDEQEQGLEILKTSWRDFCQTIVNDYGGLMSEENPAEINLYRAEVAYGPRKRIHAAILKAESDKDGGLEKVKSEREKAQKWKASLPSDSVVLVQCWQ</sequence>
<keyword evidence="2" id="KW-0479">Metal-binding</keyword>
<dbReference type="GO" id="GO:0004000">
    <property type="term" value="F:adenosine deaminase activity"/>
    <property type="evidence" value="ECO:0007669"/>
    <property type="project" value="TreeGrafter"/>
</dbReference>
<dbReference type="Gene3D" id="3.20.20.140">
    <property type="entry name" value="Metal-dependent hydrolases"/>
    <property type="match status" value="1"/>
</dbReference>
<accession>A0AAD4NMF8</accession>
<evidence type="ECO:0000259" key="5">
    <source>
        <dbReference type="Pfam" id="PF00962"/>
    </source>
</evidence>
<dbReference type="PANTHER" id="PTHR11409:SF37">
    <property type="entry name" value="ADENOSINE DEAMINASE DOMAIN-CONTAINING PROTEIN"/>
    <property type="match status" value="1"/>
</dbReference>
<dbReference type="SUPFAM" id="SSF51556">
    <property type="entry name" value="Metallo-dependent hydrolases"/>
    <property type="match status" value="1"/>
</dbReference>
<gene>
    <name evidence="6" type="ORF">G6011_09329</name>
</gene>
<evidence type="ECO:0000256" key="3">
    <source>
        <dbReference type="ARBA" id="ARBA00022801"/>
    </source>
</evidence>
<reference evidence="6" key="1">
    <citation type="submission" date="2021-07" db="EMBL/GenBank/DDBJ databases">
        <title>Genome Resource of American Ginseng Black Spot Pathogen Alternaria panax.</title>
        <authorList>
            <person name="Qiu C."/>
            <person name="Wang W."/>
            <person name="Liu Z."/>
        </authorList>
    </citation>
    <scope>NUCLEOTIDE SEQUENCE</scope>
    <source>
        <strain evidence="6">BNCC115425</strain>
    </source>
</reference>
<dbReference type="GO" id="GO:0006154">
    <property type="term" value="P:adenosine catabolic process"/>
    <property type="evidence" value="ECO:0007669"/>
    <property type="project" value="TreeGrafter"/>
</dbReference>
<organism evidence="6 7">
    <name type="scientific">Alternaria panax</name>
    <dbReference type="NCBI Taxonomy" id="48097"/>
    <lineage>
        <taxon>Eukaryota</taxon>
        <taxon>Fungi</taxon>
        <taxon>Dikarya</taxon>
        <taxon>Ascomycota</taxon>
        <taxon>Pezizomycotina</taxon>
        <taxon>Dothideomycetes</taxon>
        <taxon>Pleosporomycetidae</taxon>
        <taxon>Pleosporales</taxon>
        <taxon>Pleosporineae</taxon>
        <taxon>Pleosporaceae</taxon>
        <taxon>Alternaria</taxon>
        <taxon>Alternaria sect. Panax</taxon>
    </lineage>
</organism>
<evidence type="ECO:0000256" key="4">
    <source>
        <dbReference type="SAM" id="MobiDB-lite"/>
    </source>
</evidence>
<dbReference type="AlphaFoldDB" id="A0AAD4NMF8"/>
<proteinExistence type="predicted"/>
<evidence type="ECO:0000256" key="1">
    <source>
        <dbReference type="ARBA" id="ARBA00001947"/>
    </source>
</evidence>
<feature type="region of interest" description="Disordered" evidence="4">
    <location>
        <begin position="1"/>
        <end position="47"/>
    </location>
</feature>
<evidence type="ECO:0000256" key="2">
    <source>
        <dbReference type="ARBA" id="ARBA00022723"/>
    </source>
</evidence>
<dbReference type="EMBL" id="JAANER010000004">
    <property type="protein sequence ID" value="KAG9191241.1"/>
    <property type="molecule type" value="Genomic_DNA"/>
</dbReference>
<evidence type="ECO:0000313" key="6">
    <source>
        <dbReference type="EMBL" id="KAG9191241.1"/>
    </source>
</evidence>
<dbReference type="InterPro" id="IPR006330">
    <property type="entry name" value="Ado/ade_deaminase"/>
</dbReference>
<comment type="cofactor">
    <cofactor evidence="1">
        <name>Zn(2+)</name>
        <dbReference type="ChEBI" id="CHEBI:29105"/>
    </cofactor>
</comment>
<dbReference type="Proteomes" id="UP001199106">
    <property type="component" value="Unassembled WGS sequence"/>
</dbReference>
<feature type="domain" description="Adenosine deaminase" evidence="5">
    <location>
        <begin position="344"/>
        <end position="628"/>
    </location>
</feature>
<dbReference type="InterPro" id="IPR032466">
    <property type="entry name" value="Metal_Hydrolase"/>
</dbReference>
<dbReference type="InterPro" id="IPR001365">
    <property type="entry name" value="A_deaminase_dom"/>
</dbReference>
<dbReference type="GO" id="GO:0046872">
    <property type="term" value="F:metal ion binding"/>
    <property type="evidence" value="ECO:0007669"/>
    <property type="project" value="UniProtKB-KW"/>
</dbReference>
<dbReference type="GO" id="GO:0046103">
    <property type="term" value="P:inosine biosynthetic process"/>
    <property type="evidence" value="ECO:0007669"/>
    <property type="project" value="TreeGrafter"/>
</dbReference>
<protein>
    <submittedName>
        <fullName evidence="6">Adenosine deaminase CECR1</fullName>
        <ecNumber evidence="6">3.5.4.4</ecNumber>
    </submittedName>
</protein>
<evidence type="ECO:0000313" key="7">
    <source>
        <dbReference type="Proteomes" id="UP001199106"/>
    </source>
</evidence>
<dbReference type="EC" id="3.5.4.4" evidence="6"/>
<keyword evidence="3 6" id="KW-0378">Hydrolase</keyword>
<comment type="caution">
    <text evidence="6">The sequence shown here is derived from an EMBL/GenBank/DDBJ whole genome shotgun (WGS) entry which is preliminary data.</text>
</comment>
<keyword evidence="7" id="KW-1185">Reference proteome</keyword>